<evidence type="ECO:0000256" key="6">
    <source>
        <dbReference type="ARBA" id="ARBA00023274"/>
    </source>
</evidence>
<evidence type="ECO:0000256" key="4">
    <source>
        <dbReference type="ARBA" id="ARBA00022884"/>
    </source>
</evidence>
<comment type="subcellular location">
    <subcellularLocation>
        <location evidence="8">Plastid</location>
        <location evidence="8">Chloroplast</location>
    </subcellularLocation>
</comment>
<dbReference type="InterPro" id="IPR002136">
    <property type="entry name" value="Ribosomal_uL4"/>
</dbReference>
<geneLocation type="chloroplast" evidence="10"/>
<evidence type="ECO:0000256" key="2">
    <source>
        <dbReference type="ARBA" id="ARBA00010528"/>
    </source>
</evidence>
<keyword evidence="3 8" id="KW-0699">rRNA-binding</keyword>
<feature type="region of interest" description="Disordered" evidence="9">
    <location>
        <begin position="56"/>
        <end position="78"/>
    </location>
</feature>
<feature type="compositionally biased region" description="Basic residues" evidence="9">
    <location>
        <begin position="65"/>
        <end position="76"/>
    </location>
</feature>
<name>A0A7L4WNT9_9FLOR</name>
<evidence type="ECO:0000256" key="9">
    <source>
        <dbReference type="SAM" id="MobiDB-lite"/>
    </source>
</evidence>
<evidence type="ECO:0000256" key="1">
    <source>
        <dbReference type="ARBA" id="ARBA00004083"/>
    </source>
</evidence>
<sequence>MTIIKTIIYDIANNDNIATSATIQVSISESQEKQMYCIHRALKNQLTNGRIRNASTKTRSEVRGGGKKPWKQKGTGRARAGSIRSPLWKGGGIIFGPKQKRYKSKLNKKEKELALNNLLYNKQPNTKVINNLIIPCNKPKTKKAVELLHNLGIQVHKDRNILIVVEKKTKLMYMSFRNLPNIELIEAKHLNIISLLRAEVILITKHSLNIINQKSI</sequence>
<keyword evidence="10" id="KW-0150">Chloroplast</keyword>
<evidence type="ECO:0000256" key="3">
    <source>
        <dbReference type="ARBA" id="ARBA00022730"/>
    </source>
</evidence>
<keyword evidence="4 8" id="KW-0694">RNA-binding</keyword>
<keyword evidence="10" id="KW-0934">Plastid</keyword>
<comment type="similarity">
    <text evidence="2 8">Belongs to the universal ribosomal protein uL4 family.</text>
</comment>
<dbReference type="GO" id="GO:0009507">
    <property type="term" value="C:chloroplast"/>
    <property type="evidence" value="ECO:0007669"/>
    <property type="project" value="UniProtKB-SubCell"/>
</dbReference>
<evidence type="ECO:0000256" key="7">
    <source>
        <dbReference type="ARBA" id="ARBA00035208"/>
    </source>
</evidence>
<evidence type="ECO:0000256" key="5">
    <source>
        <dbReference type="ARBA" id="ARBA00022980"/>
    </source>
</evidence>
<comment type="function">
    <text evidence="1 8">Probably binds the 23S rRNA.</text>
</comment>
<dbReference type="GO" id="GO:0019843">
    <property type="term" value="F:rRNA binding"/>
    <property type="evidence" value="ECO:0007669"/>
    <property type="project" value="UniProtKB-UniRule"/>
</dbReference>
<dbReference type="HAMAP" id="MF_01328_B">
    <property type="entry name" value="Ribosomal_uL4_B"/>
    <property type="match status" value="1"/>
</dbReference>
<dbReference type="PANTHER" id="PTHR10746">
    <property type="entry name" value="50S RIBOSOMAL PROTEIN L4"/>
    <property type="match status" value="1"/>
</dbReference>
<comment type="subunit">
    <text evidence="8">Part of the 50S ribosomal subunit.</text>
</comment>
<dbReference type="AlphaFoldDB" id="A0A7L4WNT9"/>
<dbReference type="SUPFAM" id="SSF52166">
    <property type="entry name" value="Ribosomal protein L4"/>
    <property type="match status" value="1"/>
</dbReference>
<dbReference type="GO" id="GO:0006412">
    <property type="term" value="P:translation"/>
    <property type="evidence" value="ECO:0007669"/>
    <property type="project" value="UniProtKB-UniRule"/>
</dbReference>
<dbReference type="NCBIfam" id="TIGR03953">
    <property type="entry name" value="rplD_bact"/>
    <property type="match status" value="1"/>
</dbReference>
<dbReference type="PANTHER" id="PTHR10746:SF17">
    <property type="entry name" value="LARGE RIBOSOMAL SUBUNIT PROTEIN UL4C"/>
    <property type="match status" value="1"/>
</dbReference>
<dbReference type="GeneID" id="60234976"/>
<organism evidence="10">
    <name type="scientific">Osmundea sinicola</name>
    <dbReference type="NCBI Taxonomy" id="290685"/>
    <lineage>
        <taxon>Eukaryota</taxon>
        <taxon>Rhodophyta</taxon>
        <taxon>Florideophyceae</taxon>
        <taxon>Rhodymeniophycidae</taxon>
        <taxon>Ceramiales</taxon>
        <taxon>Rhodomelaceae</taxon>
        <taxon>Laurencieae</taxon>
        <taxon>Osmundea</taxon>
    </lineage>
</organism>
<dbReference type="InterPro" id="IPR013005">
    <property type="entry name" value="Ribosomal_uL4-like"/>
</dbReference>
<dbReference type="GO" id="GO:1990904">
    <property type="term" value="C:ribonucleoprotein complex"/>
    <property type="evidence" value="ECO:0007669"/>
    <property type="project" value="UniProtKB-KW"/>
</dbReference>
<dbReference type="Gene3D" id="3.40.1370.10">
    <property type="match status" value="1"/>
</dbReference>
<dbReference type="GO" id="GO:0005840">
    <property type="term" value="C:ribosome"/>
    <property type="evidence" value="ECO:0007669"/>
    <property type="project" value="UniProtKB-KW"/>
</dbReference>
<dbReference type="RefSeq" id="YP_009944630.1">
    <property type="nucleotide sequence ID" value="NC_051457.1"/>
</dbReference>
<dbReference type="Pfam" id="PF00573">
    <property type="entry name" value="Ribosomal_L4"/>
    <property type="match status" value="1"/>
</dbReference>
<reference evidence="10" key="1">
    <citation type="submission" date="2018-09" db="EMBL/GenBank/DDBJ databases">
        <title>Genomics and Phylogenetic analysis of three type specimens of Osmundea (Rhodomelaceae, Rhodophyta).</title>
        <authorList>
            <person name="Hughey J.R."/>
            <person name="Miller K.A."/>
        </authorList>
    </citation>
    <scope>NUCLEOTIDE SEQUENCE</scope>
</reference>
<keyword evidence="5 8" id="KW-0689">Ribosomal protein</keyword>
<gene>
    <name evidence="8 10" type="primary">rpl4</name>
</gene>
<protein>
    <recommendedName>
        <fullName evidence="7 8">Large ribosomal subunit protein uL4c</fullName>
    </recommendedName>
</protein>
<evidence type="ECO:0000313" key="10">
    <source>
        <dbReference type="EMBL" id="QFR99924.1"/>
    </source>
</evidence>
<dbReference type="EMBL" id="MH898941">
    <property type="protein sequence ID" value="QFR99924.1"/>
    <property type="molecule type" value="Genomic_DNA"/>
</dbReference>
<keyword evidence="6 8" id="KW-0687">Ribonucleoprotein</keyword>
<dbReference type="InterPro" id="IPR023574">
    <property type="entry name" value="Ribosomal_uL4_dom_sf"/>
</dbReference>
<evidence type="ECO:0000256" key="8">
    <source>
        <dbReference type="HAMAP-Rule" id="MF_01328"/>
    </source>
</evidence>
<dbReference type="GO" id="GO:0003735">
    <property type="term" value="F:structural constituent of ribosome"/>
    <property type="evidence" value="ECO:0007669"/>
    <property type="project" value="InterPro"/>
</dbReference>
<accession>A0A7L4WNT9</accession>
<proteinExistence type="inferred from homology"/>